<evidence type="ECO:0000313" key="7">
    <source>
        <dbReference type="Proteomes" id="UP000014148"/>
    </source>
</evidence>
<evidence type="ECO:0000256" key="1">
    <source>
        <dbReference type="ARBA" id="ARBA00023125"/>
    </source>
</evidence>
<evidence type="ECO:0000313" key="6">
    <source>
        <dbReference type="Proteomes" id="UP000013783"/>
    </source>
</evidence>
<dbReference type="Proteomes" id="UP000014148">
    <property type="component" value="Unassembled WGS sequence"/>
</dbReference>
<feature type="DNA-binding region" description="H-T-H motif" evidence="2">
    <location>
        <begin position="30"/>
        <end position="49"/>
    </location>
</feature>
<reference evidence="5 7" key="2">
    <citation type="submission" date="2013-03" db="EMBL/GenBank/DDBJ databases">
        <title>The Genome Sequence of Enterococcus malodoratus ATCC_43197 (PacBio/Illumina hybrid assembly).</title>
        <authorList>
            <consortium name="The Broad Institute Genomics Platform"/>
            <consortium name="The Broad Institute Genome Sequencing Center for Infectious Disease"/>
            <person name="Earl A."/>
            <person name="Russ C."/>
            <person name="Gilmore M."/>
            <person name="Surin D."/>
            <person name="Walker B."/>
            <person name="Young S."/>
            <person name="Zeng Q."/>
            <person name="Gargeya S."/>
            <person name="Fitzgerald M."/>
            <person name="Haas B."/>
            <person name="Abouelleil A."/>
            <person name="Allen A.W."/>
            <person name="Alvarado L."/>
            <person name="Arachchi H.M."/>
            <person name="Berlin A.M."/>
            <person name="Chapman S.B."/>
            <person name="Gainer-Dewar J."/>
            <person name="Goldberg J."/>
            <person name="Griggs A."/>
            <person name="Gujja S."/>
            <person name="Hansen M."/>
            <person name="Howarth C."/>
            <person name="Imamovic A."/>
            <person name="Ireland A."/>
            <person name="Larimer J."/>
            <person name="McCowan C."/>
            <person name="Murphy C."/>
            <person name="Pearson M."/>
            <person name="Poon T.W."/>
            <person name="Priest M."/>
            <person name="Roberts A."/>
            <person name="Saif S."/>
            <person name="Shea T."/>
            <person name="Sisk P."/>
            <person name="Sykes S."/>
            <person name="Wortman J."/>
            <person name="Nusbaum C."/>
            <person name="Birren B."/>
        </authorList>
    </citation>
    <scope>NUCLEOTIDE SEQUENCE [LARGE SCALE GENOMIC DNA]</scope>
    <source>
        <strain evidence="5 7">ATCC 43197</strain>
    </source>
</reference>
<protein>
    <recommendedName>
        <fullName evidence="3">HTH tetR-type domain-containing protein</fullName>
    </recommendedName>
</protein>
<dbReference type="PANTHER" id="PTHR43479:SF11">
    <property type="entry name" value="ACREF_ENVCD OPERON REPRESSOR-RELATED"/>
    <property type="match status" value="1"/>
</dbReference>
<name>R2RH25_9ENTE</name>
<accession>R2RH25</accession>
<dbReference type="PATRIC" id="fig|1158601.3.peg.3096"/>
<dbReference type="GO" id="GO:0003677">
    <property type="term" value="F:DNA binding"/>
    <property type="evidence" value="ECO:0007669"/>
    <property type="project" value="UniProtKB-UniRule"/>
</dbReference>
<proteinExistence type="predicted"/>
<dbReference type="InterPro" id="IPR009057">
    <property type="entry name" value="Homeodomain-like_sf"/>
</dbReference>
<dbReference type="SUPFAM" id="SSF46689">
    <property type="entry name" value="Homeodomain-like"/>
    <property type="match status" value="1"/>
</dbReference>
<organism evidence="4 6">
    <name type="scientific">Enterococcus malodoratus ATCC 43197</name>
    <dbReference type="NCBI Taxonomy" id="1158601"/>
    <lineage>
        <taxon>Bacteria</taxon>
        <taxon>Bacillati</taxon>
        <taxon>Bacillota</taxon>
        <taxon>Bacilli</taxon>
        <taxon>Lactobacillales</taxon>
        <taxon>Enterococcaceae</taxon>
        <taxon>Enterococcus</taxon>
    </lineage>
</organism>
<dbReference type="AlphaFoldDB" id="R2RH25"/>
<evidence type="ECO:0000259" key="3">
    <source>
        <dbReference type="PROSITE" id="PS50977"/>
    </source>
</evidence>
<dbReference type="PANTHER" id="PTHR43479">
    <property type="entry name" value="ACREF/ENVCD OPERON REPRESSOR-RELATED"/>
    <property type="match status" value="1"/>
</dbReference>
<dbReference type="eggNOG" id="COG1309">
    <property type="taxonomic scope" value="Bacteria"/>
</dbReference>
<dbReference type="STRING" id="71451.RV07_GL001505"/>
<keyword evidence="1 2" id="KW-0238">DNA-binding</keyword>
<dbReference type="Gene3D" id="1.10.357.10">
    <property type="entry name" value="Tetracycline Repressor, domain 2"/>
    <property type="match status" value="1"/>
</dbReference>
<dbReference type="EMBL" id="ASWA01000003">
    <property type="protein sequence ID" value="EOT66787.1"/>
    <property type="molecule type" value="Genomic_DNA"/>
</dbReference>
<keyword evidence="7" id="KW-1185">Reference proteome</keyword>
<sequence>MSERNNVKEEIIKVTTELIEENNGNVDRITARVIAAKANIGLGLINYHFGSKEKLISICVERIISEVISNFDPTKEYSTDRKRLIASATHVFHFLFEHPAIAKISILSDLQNYTLKSNSVSTQLGFKNALKKETDSSKKANVSFILTAAMQVAFLGGGTMKDLLGYDFKKSTDRARYIEMLVTTILVDD</sequence>
<evidence type="ECO:0000313" key="4">
    <source>
        <dbReference type="EMBL" id="EOH75324.1"/>
    </source>
</evidence>
<evidence type="ECO:0000256" key="2">
    <source>
        <dbReference type="PROSITE-ProRule" id="PRU00335"/>
    </source>
</evidence>
<evidence type="ECO:0000313" key="5">
    <source>
        <dbReference type="EMBL" id="EOT66787.1"/>
    </source>
</evidence>
<feature type="domain" description="HTH tetR-type" evidence="3">
    <location>
        <begin position="5"/>
        <end position="67"/>
    </location>
</feature>
<gene>
    <name evidence="5" type="ORF">I585_02308</name>
    <name evidence="4" type="ORF">UAI_03126</name>
</gene>
<dbReference type="InterPro" id="IPR001647">
    <property type="entry name" value="HTH_TetR"/>
</dbReference>
<dbReference type="EMBL" id="AJAK01000020">
    <property type="protein sequence ID" value="EOH75324.1"/>
    <property type="molecule type" value="Genomic_DNA"/>
</dbReference>
<reference evidence="4 6" key="1">
    <citation type="submission" date="2013-02" db="EMBL/GenBank/DDBJ databases">
        <title>The Genome Sequence of Enterococcus malodoratus ATCC_43197.</title>
        <authorList>
            <consortium name="The Broad Institute Genome Sequencing Platform"/>
            <consortium name="The Broad Institute Genome Sequencing Center for Infectious Disease"/>
            <person name="Earl A.M."/>
            <person name="Gilmore M.S."/>
            <person name="Lebreton F."/>
            <person name="Walker B."/>
            <person name="Young S.K."/>
            <person name="Zeng Q."/>
            <person name="Gargeya S."/>
            <person name="Fitzgerald M."/>
            <person name="Haas B."/>
            <person name="Abouelleil A."/>
            <person name="Alvarado L."/>
            <person name="Arachchi H.M."/>
            <person name="Berlin A.M."/>
            <person name="Chapman S.B."/>
            <person name="Dewar J."/>
            <person name="Goldberg J."/>
            <person name="Griggs A."/>
            <person name="Gujja S."/>
            <person name="Hansen M."/>
            <person name="Howarth C."/>
            <person name="Imamovic A."/>
            <person name="Larimer J."/>
            <person name="McCowan C."/>
            <person name="Murphy C."/>
            <person name="Neiman D."/>
            <person name="Pearson M."/>
            <person name="Priest M."/>
            <person name="Roberts A."/>
            <person name="Saif S."/>
            <person name="Shea T."/>
            <person name="Sisk P."/>
            <person name="Sykes S."/>
            <person name="Wortman J."/>
            <person name="Nusbaum C."/>
            <person name="Birren B."/>
        </authorList>
    </citation>
    <scope>NUCLEOTIDE SEQUENCE [LARGE SCALE GENOMIC DNA]</scope>
    <source>
        <strain evidence="4 6">ATCC 43197</strain>
    </source>
</reference>
<dbReference type="PROSITE" id="PS50977">
    <property type="entry name" value="HTH_TETR_2"/>
    <property type="match status" value="1"/>
</dbReference>
<dbReference type="RefSeq" id="WP_010741926.1">
    <property type="nucleotide sequence ID" value="NZ_KB946251.1"/>
</dbReference>
<dbReference type="InterPro" id="IPR050624">
    <property type="entry name" value="HTH-type_Tx_Regulator"/>
</dbReference>
<dbReference type="Pfam" id="PF00440">
    <property type="entry name" value="TetR_N"/>
    <property type="match status" value="1"/>
</dbReference>
<comment type="caution">
    <text evidence="4">The sequence shown here is derived from an EMBL/GenBank/DDBJ whole genome shotgun (WGS) entry which is preliminary data.</text>
</comment>
<dbReference type="Proteomes" id="UP000013783">
    <property type="component" value="Unassembled WGS sequence"/>
</dbReference>
<dbReference type="OrthoDB" id="9789566at2"/>